<feature type="compositionally biased region" description="Polar residues" evidence="1">
    <location>
        <begin position="37"/>
        <end position="55"/>
    </location>
</feature>
<proteinExistence type="predicted"/>
<dbReference type="Pfam" id="PF13624">
    <property type="entry name" value="SurA_N_3"/>
    <property type="match status" value="1"/>
</dbReference>
<comment type="caution">
    <text evidence="3">The sequence shown here is derived from an EMBL/GenBank/DDBJ whole genome shotgun (WGS) entry which is preliminary data.</text>
</comment>
<dbReference type="InterPro" id="IPR027304">
    <property type="entry name" value="Trigger_fact/SurA_dom_sf"/>
</dbReference>
<dbReference type="Proteomes" id="UP000581688">
    <property type="component" value="Unassembled WGS sequence"/>
</dbReference>
<organism evidence="3 4">
    <name type="scientific">Salirhabdus euzebyi</name>
    <dbReference type="NCBI Taxonomy" id="394506"/>
    <lineage>
        <taxon>Bacteria</taxon>
        <taxon>Bacillati</taxon>
        <taxon>Bacillota</taxon>
        <taxon>Bacilli</taxon>
        <taxon>Bacillales</taxon>
        <taxon>Bacillaceae</taxon>
        <taxon>Salirhabdus</taxon>
    </lineage>
</organism>
<keyword evidence="4" id="KW-1185">Reference proteome</keyword>
<dbReference type="InterPro" id="IPR050245">
    <property type="entry name" value="PrsA_foldase"/>
</dbReference>
<gene>
    <name evidence="3" type="ORF">HNQ94_001961</name>
</gene>
<dbReference type="Gene3D" id="1.10.4030.10">
    <property type="entry name" value="Porin chaperone SurA, peptide-binding domain"/>
    <property type="match status" value="1"/>
</dbReference>
<sequence>MLNKLKLFFLVSILTIVMAACGDEAEENEQATDSENEQTQTENDQSPETGDNAETQKAVEDDVVVAVVNGKEIKGIDYNAFYQQVLSFYQQQGQDVSSDEMAVQLKQTILNELIGQELIAQDAEKKGYEASEEEINEQIDMVKSQFDDQEQYQELLEQSNITEDELRAQLADQIKTNNYIEEEVNVGEVSEEEIQTYYDQYKEMAQDEAPELEEVRDQIVAELQREKQGEQIAKLVEELKENSEIDIRI</sequence>
<dbReference type="AlphaFoldDB" id="A0A841Q5A3"/>
<feature type="chain" id="PRO_5038533769" description="Peptidylprolyl isomerase" evidence="2">
    <location>
        <begin position="20"/>
        <end position="249"/>
    </location>
</feature>
<dbReference type="PANTHER" id="PTHR47245:SF2">
    <property type="entry name" value="PEPTIDYL-PROLYL CIS-TRANS ISOMERASE HP_0175-RELATED"/>
    <property type="match status" value="1"/>
</dbReference>
<evidence type="ECO:0000256" key="2">
    <source>
        <dbReference type="SAM" id="SignalP"/>
    </source>
</evidence>
<feature type="region of interest" description="Disordered" evidence="1">
    <location>
        <begin position="25"/>
        <end position="57"/>
    </location>
</feature>
<feature type="compositionally biased region" description="Acidic residues" evidence="1">
    <location>
        <begin position="25"/>
        <end position="36"/>
    </location>
</feature>
<keyword evidence="2" id="KW-0732">Signal</keyword>
<reference evidence="3 4" key="1">
    <citation type="submission" date="2020-08" db="EMBL/GenBank/DDBJ databases">
        <title>Genomic Encyclopedia of Type Strains, Phase IV (KMG-IV): sequencing the most valuable type-strain genomes for metagenomic binning, comparative biology and taxonomic classification.</title>
        <authorList>
            <person name="Goeker M."/>
        </authorList>
    </citation>
    <scope>NUCLEOTIDE SEQUENCE [LARGE SCALE GENOMIC DNA]</scope>
    <source>
        <strain evidence="3 4">DSM 19612</strain>
    </source>
</reference>
<dbReference type="RefSeq" id="WP_174496134.1">
    <property type="nucleotide sequence ID" value="NZ_CADDWK010000006.1"/>
</dbReference>
<evidence type="ECO:0000313" key="4">
    <source>
        <dbReference type="Proteomes" id="UP000581688"/>
    </source>
</evidence>
<name>A0A841Q5A3_9BACI</name>
<accession>A0A841Q5A3</accession>
<dbReference type="PANTHER" id="PTHR47245">
    <property type="entry name" value="PEPTIDYLPROLYL ISOMERASE"/>
    <property type="match status" value="1"/>
</dbReference>
<dbReference type="PROSITE" id="PS51257">
    <property type="entry name" value="PROKAR_LIPOPROTEIN"/>
    <property type="match status" value="1"/>
</dbReference>
<evidence type="ECO:0008006" key="5">
    <source>
        <dbReference type="Google" id="ProtNLM"/>
    </source>
</evidence>
<protein>
    <recommendedName>
        <fullName evidence="5">Peptidylprolyl isomerase</fullName>
    </recommendedName>
</protein>
<dbReference type="SUPFAM" id="SSF109998">
    <property type="entry name" value="Triger factor/SurA peptide-binding domain-like"/>
    <property type="match status" value="1"/>
</dbReference>
<evidence type="ECO:0000256" key="1">
    <source>
        <dbReference type="SAM" id="MobiDB-lite"/>
    </source>
</evidence>
<evidence type="ECO:0000313" key="3">
    <source>
        <dbReference type="EMBL" id="MBB6453512.1"/>
    </source>
</evidence>
<dbReference type="EMBL" id="JACHGH010000005">
    <property type="protein sequence ID" value="MBB6453512.1"/>
    <property type="molecule type" value="Genomic_DNA"/>
</dbReference>
<feature type="signal peptide" evidence="2">
    <location>
        <begin position="1"/>
        <end position="19"/>
    </location>
</feature>